<reference evidence="2" key="2">
    <citation type="submission" date="2017-09" db="EMBL/GenBank/DDBJ databases">
        <authorList>
            <person name="Perez-Cataluna A."/>
            <person name="Figueras M.J."/>
            <person name="Salas-Masso N."/>
        </authorList>
    </citation>
    <scope>NUCLEOTIDE SEQUENCE</scope>
    <source>
        <strain evidence="2">CECT 7727</strain>
    </source>
</reference>
<proteinExistence type="predicted"/>
<dbReference type="Pfam" id="PF04368">
    <property type="entry name" value="DUF507"/>
    <property type="match status" value="1"/>
</dbReference>
<name>A0A1T5E0X6_9BACT</name>
<evidence type="ECO:0000313" key="1">
    <source>
        <dbReference type="EMBL" id="AXX85951.1"/>
    </source>
</evidence>
<dbReference type="KEGG" id="amar:AMRN_0152"/>
<dbReference type="EMBL" id="NXAO01000029">
    <property type="protein sequence ID" value="PHO15363.1"/>
    <property type="molecule type" value="Genomic_DNA"/>
</dbReference>
<gene>
    <name evidence="1" type="ORF">AMRN_0152</name>
    <name evidence="2" type="ORF">CPH92_07165</name>
</gene>
<organism evidence="1 4">
    <name type="scientific">Malaciobacter marinus</name>
    <dbReference type="NCBI Taxonomy" id="505249"/>
    <lineage>
        <taxon>Bacteria</taxon>
        <taxon>Pseudomonadati</taxon>
        <taxon>Campylobacterota</taxon>
        <taxon>Epsilonproteobacteria</taxon>
        <taxon>Campylobacterales</taxon>
        <taxon>Arcobacteraceae</taxon>
        <taxon>Malaciobacter</taxon>
    </lineage>
</organism>
<evidence type="ECO:0000313" key="3">
    <source>
        <dbReference type="Proteomes" id="UP000224740"/>
    </source>
</evidence>
<dbReference type="AlphaFoldDB" id="A0A1T5E0X6"/>
<dbReference type="Proteomes" id="UP000224740">
    <property type="component" value="Unassembled WGS sequence"/>
</dbReference>
<dbReference type="RefSeq" id="WP_079580266.1">
    <property type="nucleotide sequence ID" value="NZ_CP032101.1"/>
</dbReference>
<reference evidence="1 4" key="3">
    <citation type="submission" date="2018-08" db="EMBL/GenBank/DDBJ databases">
        <title>Complete genome of the Arcobacter marinus type strain JCM 15502.</title>
        <authorList>
            <person name="Miller W.G."/>
            <person name="Yee E."/>
            <person name="Huynh S."/>
            <person name="Parker C.T."/>
        </authorList>
    </citation>
    <scope>NUCLEOTIDE SEQUENCE [LARGE SCALE GENOMIC DNA]</scope>
    <source>
        <strain evidence="1 4">JCM 15502</strain>
    </source>
</reference>
<dbReference type="EMBL" id="CP032101">
    <property type="protein sequence ID" value="AXX85951.1"/>
    <property type="molecule type" value="Genomic_DNA"/>
</dbReference>
<evidence type="ECO:0000313" key="4">
    <source>
        <dbReference type="Proteomes" id="UP000264693"/>
    </source>
</evidence>
<protein>
    <submittedName>
        <fullName evidence="1">DUF507 domain-containing protein</fullName>
    </submittedName>
</protein>
<sequence>MRIKLHHTKYIARRVTRDLINCDFVEVRKTKEEIVQEIERILLEDMDKEHDLDEKVADILEEQESEIEFLNADYRQLFWMTKKRMANEFGVILNNEDRFSDIAHSILDYLWEEDYIHYTCSDNQVKNVIFTSIDEFLKGFEKADEVVFEKIKHYKRRLIPGTDEYDIVYNRLYEEELIKRGLM</sequence>
<accession>A0A1T5E0X6</accession>
<reference evidence="3" key="1">
    <citation type="submission" date="2017-09" db="EMBL/GenBank/DDBJ databases">
        <title>Arcobacter canalis sp. nov., a new species isolated from a water canal contaminated with urban sewage.</title>
        <authorList>
            <person name="Perez-Cataluna A."/>
            <person name="Salas-Masso N."/>
            <person name="Figueras M.J."/>
        </authorList>
    </citation>
    <scope>NUCLEOTIDE SEQUENCE [LARGE SCALE GENOMIC DNA]</scope>
    <source>
        <strain evidence="3">CECT 7727</strain>
    </source>
</reference>
<dbReference type="STRING" id="505249.SAMN06295997_1429"/>
<keyword evidence="3" id="KW-1185">Reference proteome</keyword>
<evidence type="ECO:0000313" key="2">
    <source>
        <dbReference type="EMBL" id="PHO15363.1"/>
    </source>
</evidence>
<dbReference type="InterPro" id="IPR007463">
    <property type="entry name" value="DUF507"/>
</dbReference>
<dbReference type="Proteomes" id="UP000264693">
    <property type="component" value="Chromosome"/>
</dbReference>